<proteinExistence type="predicted"/>
<feature type="domain" description="Fido" evidence="3">
    <location>
        <begin position="147"/>
        <end position="297"/>
    </location>
</feature>
<dbReference type="RefSeq" id="WP_072743889.1">
    <property type="nucleotide sequence ID" value="NZ_FQXR01000005.1"/>
</dbReference>
<evidence type="ECO:0000256" key="1">
    <source>
        <dbReference type="PIRSR" id="PIRSR640198-1"/>
    </source>
</evidence>
<dbReference type="InterPro" id="IPR036390">
    <property type="entry name" value="WH_DNA-bd_sf"/>
</dbReference>
<name>A0A1M5WF08_9FIRM</name>
<protein>
    <submittedName>
        <fullName evidence="4">Fic family protein</fullName>
    </submittedName>
</protein>
<feature type="active site" evidence="1">
    <location>
        <position position="234"/>
    </location>
</feature>
<dbReference type="SUPFAM" id="SSF46785">
    <property type="entry name" value="Winged helix' DNA-binding domain"/>
    <property type="match status" value="1"/>
</dbReference>
<dbReference type="PROSITE" id="PS51459">
    <property type="entry name" value="FIDO"/>
    <property type="match status" value="1"/>
</dbReference>
<dbReference type="GO" id="GO:0005524">
    <property type="term" value="F:ATP binding"/>
    <property type="evidence" value="ECO:0007669"/>
    <property type="project" value="UniProtKB-KW"/>
</dbReference>
<keyword evidence="2" id="KW-0067">ATP-binding</keyword>
<dbReference type="OrthoDB" id="9813719at2"/>
<dbReference type="Proteomes" id="UP000184389">
    <property type="component" value="Unassembled WGS sequence"/>
</dbReference>
<dbReference type="EMBL" id="FQXR01000005">
    <property type="protein sequence ID" value="SHH85813.1"/>
    <property type="molecule type" value="Genomic_DNA"/>
</dbReference>
<feature type="binding site" evidence="2">
    <location>
        <begin position="238"/>
        <end position="245"/>
    </location>
    <ligand>
        <name>ATP</name>
        <dbReference type="ChEBI" id="CHEBI:30616"/>
    </ligand>
</feature>
<dbReference type="AlphaFoldDB" id="A0A1M5WF08"/>
<evidence type="ECO:0000256" key="2">
    <source>
        <dbReference type="PIRSR" id="PIRSR640198-2"/>
    </source>
</evidence>
<dbReference type="STRING" id="1123281.SAMN02745180_01198"/>
<dbReference type="PANTHER" id="PTHR13504">
    <property type="entry name" value="FIDO DOMAIN-CONTAINING PROTEIN DDB_G0283145"/>
    <property type="match status" value="1"/>
</dbReference>
<gene>
    <name evidence="4" type="ORF">SAMN02745180_01198</name>
</gene>
<dbReference type="InterPro" id="IPR003812">
    <property type="entry name" value="Fido"/>
</dbReference>
<reference evidence="4 5" key="1">
    <citation type="submission" date="2016-11" db="EMBL/GenBank/DDBJ databases">
        <authorList>
            <person name="Jaros S."/>
            <person name="Januszkiewicz K."/>
            <person name="Wedrychowicz H."/>
        </authorList>
    </citation>
    <scope>NUCLEOTIDE SEQUENCE [LARGE SCALE GENOMIC DNA]</scope>
    <source>
        <strain evidence="4 5">DSM 13106</strain>
    </source>
</reference>
<keyword evidence="5" id="KW-1185">Reference proteome</keyword>
<accession>A0A1M5WF08</accession>
<evidence type="ECO:0000313" key="4">
    <source>
        <dbReference type="EMBL" id="SHH85813.1"/>
    </source>
</evidence>
<dbReference type="InterPro" id="IPR036597">
    <property type="entry name" value="Fido-like_dom_sf"/>
</dbReference>
<dbReference type="PANTHER" id="PTHR13504:SF40">
    <property type="entry name" value="FIDO DOMAIN-CONTAINING PROTEIN"/>
    <property type="match status" value="1"/>
</dbReference>
<dbReference type="Gene3D" id="1.10.3290.10">
    <property type="entry name" value="Fido-like domain"/>
    <property type="match status" value="1"/>
</dbReference>
<evidence type="ECO:0000313" key="5">
    <source>
        <dbReference type="Proteomes" id="UP000184389"/>
    </source>
</evidence>
<sequence length="407" mass="47656">MDYFYKMYYNIGSIEDRNKIAINRYNYDSAIKTGLKIKPIDQPKIFELFYVPTNNTINLIEKVMSYDKELDEKFDILPGVAKKKFMIEIIADELYSTNELEGVKSSRKEIAESTKFIMSNKKPKNKRFHSMIASYLELINENLEYPKSAGDYRKIYDNITSGEIKEGEIPDGKIFRKDINYVYKNGKQIHRGVYPESSIIEKIEDLIKFMNKKDDELNYLLRIAIGHCYFGYIHPFYDGNGRTGRFISSLYLREKFSLMTTLLLSRGCNINRTEYLRIFDVTNKIVSSGELNYFVDKFLETIIAGQEDLLTRLNEKIYLLDMAYEKIQNDENIETEEELDVMFALIQDHYFSLDSKGMTVKDMVEVLQNSTVTVRKKLKAMEGKGLIKRIKSNPLVYILPDEYLENE</sequence>
<evidence type="ECO:0000259" key="3">
    <source>
        <dbReference type="PROSITE" id="PS51459"/>
    </source>
</evidence>
<dbReference type="SUPFAM" id="SSF140931">
    <property type="entry name" value="Fic-like"/>
    <property type="match status" value="1"/>
</dbReference>
<dbReference type="Pfam" id="PF02661">
    <property type="entry name" value="Fic"/>
    <property type="match status" value="1"/>
</dbReference>
<organism evidence="4 5">
    <name type="scientific">Sporanaerobacter acetigenes DSM 13106</name>
    <dbReference type="NCBI Taxonomy" id="1123281"/>
    <lineage>
        <taxon>Bacteria</taxon>
        <taxon>Bacillati</taxon>
        <taxon>Bacillota</taxon>
        <taxon>Tissierellia</taxon>
        <taxon>Tissierellales</taxon>
        <taxon>Sporanaerobacteraceae</taxon>
        <taxon>Sporanaerobacter</taxon>
    </lineage>
</organism>
<dbReference type="InterPro" id="IPR040198">
    <property type="entry name" value="Fido_containing"/>
</dbReference>
<keyword evidence="2" id="KW-0547">Nucleotide-binding</keyword>